<dbReference type="STRING" id="307486.GCA_000807215_00609"/>
<dbReference type="SMART" id="SM00450">
    <property type="entry name" value="RHOD"/>
    <property type="match status" value="2"/>
</dbReference>
<keyword evidence="5" id="KW-1185">Reference proteome</keyword>
<reference evidence="4 5" key="1">
    <citation type="submission" date="2019-07" db="EMBL/GenBank/DDBJ databases">
        <title>Tepidimonas taiwanensis I1-1 draft genome.</title>
        <authorList>
            <person name="Da Costa M.S."/>
            <person name="Froufe H.J.C."/>
            <person name="Egas C."/>
            <person name="Albuquerque L."/>
        </authorList>
    </citation>
    <scope>NUCLEOTIDE SEQUENCE [LARGE SCALE GENOMIC DNA]</scope>
    <source>
        <strain evidence="4 5">I1-1</strain>
    </source>
</reference>
<feature type="domain" description="Rhodanese" evidence="3">
    <location>
        <begin position="177"/>
        <end position="290"/>
    </location>
</feature>
<dbReference type="OrthoDB" id="9781034at2"/>
<dbReference type="EC" id="2.8.1.1" evidence="4"/>
<keyword evidence="1 4" id="KW-0808">Transferase</keyword>
<evidence type="ECO:0000313" key="5">
    <source>
        <dbReference type="Proteomes" id="UP000317763"/>
    </source>
</evidence>
<dbReference type="PANTHER" id="PTHR11364">
    <property type="entry name" value="THIOSULFATE SULFERTANSFERASE"/>
    <property type="match status" value="1"/>
</dbReference>
<dbReference type="PROSITE" id="PS50206">
    <property type="entry name" value="RHODANESE_3"/>
    <property type="match status" value="2"/>
</dbReference>
<dbReference type="GO" id="GO:0004792">
    <property type="term" value="F:thiosulfate-cyanide sulfurtransferase activity"/>
    <property type="evidence" value="ECO:0007669"/>
    <property type="project" value="UniProtKB-EC"/>
</dbReference>
<dbReference type="InterPro" id="IPR001307">
    <property type="entry name" value="Thiosulphate_STrfase_CS"/>
</dbReference>
<dbReference type="Gene3D" id="3.40.250.10">
    <property type="entry name" value="Rhodanese-like domain"/>
    <property type="match status" value="2"/>
</dbReference>
<dbReference type="SUPFAM" id="SSF52821">
    <property type="entry name" value="Rhodanese/Cell cycle control phosphatase"/>
    <property type="match status" value="2"/>
</dbReference>
<dbReference type="CDD" id="cd01448">
    <property type="entry name" value="TST_Repeat_1"/>
    <property type="match status" value="1"/>
</dbReference>
<evidence type="ECO:0000313" key="4">
    <source>
        <dbReference type="EMBL" id="TSE33774.1"/>
    </source>
</evidence>
<dbReference type="RefSeq" id="WP_043699108.1">
    <property type="nucleotide sequence ID" value="NZ_CP083911.1"/>
</dbReference>
<evidence type="ECO:0000256" key="1">
    <source>
        <dbReference type="ARBA" id="ARBA00022679"/>
    </source>
</evidence>
<name>A0A554XDD9_9BURK</name>
<dbReference type="InterPro" id="IPR001763">
    <property type="entry name" value="Rhodanese-like_dom"/>
</dbReference>
<organism evidence="4 5">
    <name type="scientific">Tepidimonas taiwanensis</name>
    <dbReference type="NCBI Taxonomy" id="307486"/>
    <lineage>
        <taxon>Bacteria</taxon>
        <taxon>Pseudomonadati</taxon>
        <taxon>Pseudomonadota</taxon>
        <taxon>Betaproteobacteria</taxon>
        <taxon>Burkholderiales</taxon>
        <taxon>Tepidimonas</taxon>
    </lineage>
</organism>
<evidence type="ECO:0000256" key="2">
    <source>
        <dbReference type="ARBA" id="ARBA00022737"/>
    </source>
</evidence>
<accession>A0A554XDD9</accession>
<dbReference type="Pfam" id="PF00581">
    <property type="entry name" value="Rhodanese"/>
    <property type="match status" value="2"/>
</dbReference>
<dbReference type="PANTHER" id="PTHR11364:SF27">
    <property type="entry name" value="SULFURTRANSFERASE"/>
    <property type="match status" value="1"/>
</dbReference>
<proteinExistence type="predicted"/>
<protein>
    <submittedName>
        <fullName evidence="4">Putative thiosulfate sulfurtransferase SseB</fullName>
        <ecNumber evidence="4">2.8.1.1</ecNumber>
    </submittedName>
</protein>
<dbReference type="InterPro" id="IPR036873">
    <property type="entry name" value="Rhodanese-like_dom_sf"/>
</dbReference>
<comment type="caution">
    <text evidence="4">The sequence shown here is derived from an EMBL/GenBank/DDBJ whole genome shotgun (WGS) entry which is preliminary data.</text>
</comment>
<dbReference type="CDD" id="cd01449">
    <property type="entry name" value="TST_Repeat_2"/>
    <property type="match status" value="1"/>
</dbReference>
<evidence type="ECO:0000259" key="3">
    <source>
        <dbReference type="PROSITE" id="PS50206"/>
    </source>
</evidence>
<dbReference type="InterPro" id="IPR045078">
    <property type="entry name" value="TST/MPST-like"/>
</dbReference>
<dbReference type="Proteomes" id="UP000317763">
    <property type="component" value="Unassembled WGS sequence"/>
</dbReference>
<sequence length="293" mass="31264">MTPHRDDLSCPLITAEALRERLARGAPTRVFDCSFELTDPAAGRAQYRQGHIPGAHYVHLDDDLSAGAGVPAASGGRHPLPAREVVAERLRRWGLRCDEPVVVYDRQGGMVGGRLWWMLRWCGHAPVAVLDGGWAAWLAAGGAVASGDAPVPAAGDFALAEPLVTLRTLDDVARHLGRPHQTLVDARAPARYRGEAEPLDPVAGHIPGALNRPWTDNFGPDGRYKQAAQLRAEWTALLAGRDPATVVAYCGSGVSAIPHVLAMRVAVLPEPALFAGSWSEWCTTPGLPCARAV</sequence>
<feature type="domain" description="Rhodanese" evidence="3">
    <location>
        <begin position="24"/>
        <end position="146"/>
    </location>
</feature>
<dbReference type="PROSITE" id="PS00380">
    <property type="entry name" value="RHODANESE_1"/>
    <property type="match status" value="1"/>
</dbReference>
<gene>
    <name evidence="4" type="primary">sseB</name>
    <name evidence="4" type="ORF">Ttaiw_00347</name>
</gene>
<dbReference type="EMBL" id="VJOM01000002">
    <property type="protein sequence ID" value="TSE33774.1"/>
    <property type="molecule type" value="Genomic_DNA"/>
</dbReference>
<keyword evidence="2" id="KW-0677">Repeat</keyword>
<dbReference type="AlphaFoldDB" id="A0A554XDD9"/>